<evidence type="ECO:0000259" key="1">
    <source>
        <dbReference type="PROSITE" id="PS50404"/>
    </source>
</evidence>
<dbReference type="InterPro" id="IPR004046">
    <property type="entry name" value="GST_C"/>
</dbReference>
<evidence type="ECO:0000313" key="3">
    <source>
        <dbReference type="EMBL" id="VAW96760.1"/>
    </source>
</evidence>
<dbReference type="GO" id="GO:0005737">
    <property type="term" value="C:cytoplasm"/>
    <property type="evidence" value="ECO:0007669"/>
    <property type="project" value="TreeGrafter"/>
</dbReference>
<feature type="domain" description="GST C-terminal" evidence="2">
    <location>
        <begin position="92"/>
        <end position="206"/>
    </location>
</feature>
<dbReference type="AlphaFoldDB" id="A0A3B1A5D1"/>
<dbReference type="PANTHER" id="PTHR43968">
    <property type="match status" value="1"/>
</dbReference>
<dbReference type="SUPFAM" id="SSF52833">
    <property type="entry name" value="Thioredoxin-like"/>
    <property type="match status" value="1"/>
</dbReference>
<dbReference type="EMBL" id="UOFT01000054">
    <property type="protein sequence ID" value="VAW96760.1"/>
    <property type="molecule type" value="Genomic_DNA"/>
</dbReference>
<evidence type="ECO:0000259" key="2">
    <source>
        <dbReference type="PROSITE" id="PS50405"/>
    </source>
</evidence>
<dbReference type="SUPFAM" id="SSF47616">
    <property type="entry name" value="GST C-terminal domain-like"/>
    <property type="match status" value="1"/>
</dbReference>
<accession>A0A3B1A5D1</accession>
<organism evidence="3">
    <name type="scientific">hydrothermal vent metagenome</name>
    <dbReference type="NCBI Taxonomy" id="652676"/>
    <lineage>
        <taxon>unclassified sequences</taxon>
        <taxon>metagenomes</taxon>
        <taxon>ecological metagenomes</taxon>
    </lineage>
</organism>
<dbReference type="InterPro" id="IPR036249">
    <property type="entry name" value="Thioredoxin-like_sf"/>
</dbReference>
<dbReference type="InterPro" id="IPR010987">
    <property type="entry name" value="Glutathione-S-Trfase_C-like"/>
</dbReference>
<feature type="domain" description="GST N-terminal" evidence="1">
    <location>
        <begin position="9"/>
        <end position="87"/>
    </location>
</feature>
<name>A0A3B1A5D1_9ZZZZ</name>
<dbReference type="SFLD" id="SFLDS00019">
    <property type="entry name" value="Glutathione_Transferase_(cytos"/>
    <property type="match status" value="1"/>
</dbReference>
<dbReference type="PANTHER" id="PTHR43968:SF6">
    <property type="entry name" value="GLUTATHIONE S-TRANSFERASE OMEGA"/>
    <property type="match status" value="1"/>
</dbReference>
<dbReference type="SFLD" id="SFLDG00358">
    <property type="entry name" value="Main_(cytGST)"/>
    <property type="match status" value="1"/>
</dbReference>
<gene>
    <name evidence="3" type="ORF">MNBD_GAMMA23-1320</name>
</gene>
<dbReference type="PROSITE" id="PS50404">
    <property type="entry name" value="GST_NTER"/>
    <property type="match status" value="1"/>
</dbReference>
<proteinExistence type="predicted"/>
<reference evidence="3" key="1">
    <citation type="submission" date="2018-06" db="EMBL/GenBank/DDBJ databases">
        <authorList>
            <person name="Zhirakovskaya E."/>
        </authorList>
    </citation>
    <scope>NUCLEOTIDE SEQUENCE</scope>
</reference>
<dbReference type="InterPro" id="IPR004045">
    <property type="entry name" value="Glutathione_S-Trfase_N"/>
</dbReference>
<protein>
    <submittedName>
        <fullName evidence="3">Stringent starvation protein A</fullName>
    </submittedName>
</protein>
<dbReference type="InterPro" id="IPR040079">
    <property type="entry name" value="Glutathione_S-Trfase"/>
</dbReference>
<dbReference type="InterPro" id="IPR050983">
    <property type="entry name" value="GST_Omega/HSP26"/>
</dbReference>
<dbReference type="Pfam" id="PF00043">
    <property type="entry name" value="GST_C"/>
    <property type="match status" value="1"/>
</dbReference>
<sequence>MAQVANKRLAMMLFSSDSNLYCHMVRIVLAEKGISYDSTFVDLDNTPENLQELNPYNEVPTLVDRELALYDQRVIVEYLDERFPHPPLMPVDPVSRSRIRLLLQRIERDWMSLSNKINSGEDVENARKALQDSLVGASPIFEQKPFFMSDEYTLIDCALAALLWRLPSYGITLPAQAKALINYADSLFEREAFKESLTETEKELRV</sequence>
<dbReference type="InterPro" id="IPR036282">
    <property type="entry name" value="Glutathione-S-Trfase_C_sf"/>
</dbReference>
<dbReference type="Pfam" id="PF13409">
    <property type="entry name" value="GST_N_2"/>
    <property type="match status" value="1"/>
</dbReference>
<dbReference type="Gene3D" id="1.20.1050.10">
    <property type="match status" value="1"/>
</dbReference>
<dbReference type="Gene3D" id="3.40.30.10">
    <property type="entry name" value="Glutaredoxin"/>
    <property type="match status" value="1"/>
</dbReference>
<dbReference type="PROSITE" id="PS50405">
    <property type="entry name" value="GST_CTER"/>
    <property type="match status" value="1"/>
</dbReference>